<dbReference type="InterPro" id="IPR027396">
    <property type="entry name" value="DsrEFH-like"/>
</dbReference>
<dbReference type="Pfam" id="PF02635">
    <property type="entry name" value="DsrE"/>
    <property type="match status" value="1"/>
</dbReference>
<dbReference type="EMBL" id="FR695868">
    <property type="protein sequence ID" value="CBX28360.1"/>
    <property type="molecule type" value="Genomic_DNA"/>
</dbReference>
<dbReference type="PANTHER" id="PTHR34874:SF1">
    <property type="entry name" value="PROTEIN YCHN"/>
    <property type="match status" value="1"/>
</dbReference>
<protein>
    <submittedName>
        <fullName evidence="1">Uncharacterized protein</fullName>
    </submittedName>
</protein>
<proteinExistence type="predicted"/>
<gene>
    <name evidence="1" type="ORF">N47_G36840</name>
</gene>
<organism evidence="1">
    <name type="scientific">uncultured Desulfobacterium sp</name>
    <dbReference type="NCBI Taxonomy" id="201089"/>
    <lineage>
        <taxon>Bacteria</taxon>
        <taxon>Pseudomonadati</taxon>
        <taxon>Thermodesulfobacteriota</taxon>
        <taxon>Desulfobacteria</taxon>
        <taxon>Desulfobacterales</taxon>
        <taxon>Desulfobacteriaceae</taxon>
        <taxon>Desulfobacterium</taxon>
        <taxon>environmental samples</taxon>
    </lineage>
</organism>
<dbReference type="PANTHER" id="PTHR34874">
    <property type="entry name" value="PROTEIN YCHN"/>
    <property type="match status" value="1"/>
</dbReference>
<reference evidence="1" key="1">
    <citation type="journal article" date="2011" name="Environ. Microbiol.">
        <title>Genomic insights into the metabolic potential of the polycyclic aromatic hydrocarbon degrading sulfate-reducing Deltaproteobacterium N47.</title>
        <authorList>
            <person name="Bergmann F."/>
            <person name="Selesi D."/>
            <person name="Weinmaier T."/>
            <person name="Tischler P."/>
            <person name="Rattei T."/>
            <person name="Meckenstock R.U."/>
        </authorList>
    </citation>
    <scope>NUCLEOTIDE SEQUENCE</scope>
</reference>
<dbReference type="SUPFAM" id="SSF75169">
    <property type="entry name" value="DsrEFH-like"/>
    <property type="match status" value="1"/>
</dbReference>
<accession>E1YCR6</accession>
<evidence type="ECO:0000313" key="1">
    <source>
        <dbReference type="EMBL" id="CBX28360.1"/>
    </source>
</evidence>
<dbReference type="Gene3D" id="3.40.1260.10">
    <property type="entry name" value="DsrEFH-like"/>
    <property type="match status" value="1"/>
</dbReference>
<dbReference type="GO" id="GO:0005829">
    <property type="term" value="C:cytosol"/>
    <property type="evidence" value="ECO:0007669"/>
    <property type="project" value="TreeGrafter"/>
</dbReference>
<dbReference type="InterPro" id="IPR003787">
    <property type="entry name" value="Sulphur_relay_DsrE/F-like"/>
</dbReference>
<dbReference type="AlphaFoldDB" id="E1YCR6"/>
<sequence>MRKFLFVLTRGMEDPTHVTRAFQLAKAARESGHEVNIFLTDDAAFLVKHGMIDNIVAPTGDEAFSHYQYLVQNKVPIYVCIPCAKSRQVTEEDVDETVQFAGATKLFELSENSSIFTFR</sequence>
<name>E1YCR6_9BACT</name>